<dbReference type="GO" id="GO:0005581">
    <property type="term" value="C:collagen trimer"/>
    <property type="evidence" value="ECO:0007669"/>
    <property type="project" value="UniProtKB-KW"/>
</dbReference>
<organism evidence="3 4">
    <name type="scientific">Plakobranchus ocellatus</name>
    <dbReference type="NCBI Taxonomy" id="259542"/>
    <lineage>
        <taxon>Eukaryota</taxon>
        <taxon>Metazoa</taxon>
        <taxon>Spiralia</taxon>
        <taxon>Lophotrochozoa</taxon>
        <taxon>Mollusca</taxon>
        <taxon>Gastropoda</taxon>
        <taxon>Heterobranchia</taxon>
        <taxon>Euthyneura</taxon>
        <taxon>Panpulmonata</taxon>
        <taxon>Sacoglossa</taxon>
        <taxon>Placobranchoidea</taxon>
        <taxon>Plakobranchidae</taxon>
        <taxon>Plakobranchus</taxon>
    </lineage>
</organism>
<dbReference type="SMART" id="SM00327">
    <property type="entry name" value="VWA"/>
    <property type="match status" value="1"/>
</dbReference>
<reference evidence="3 4" key="1">
    <citation type="journal article" date="2021" name="Elife">
        <title>Chloroplast acquisition without the gene transfer in kleptoplastic sea slugs, Plakobranchus ocellatus.</title>
        <authorList>
            <person name="Maeda T."/>
            <person name="Takahashi S."/>
            <person name="Yoshida T."/>
            <person name="Shimamura S."/>
            <person name="Takaki Y."/>
            <person name="Nagai Y."/>
            <person name="Toyoda A."/>
            <person name="Suzuki Y."/>
            <person name="Arimoto A."/>
            <person name="Ishii H."/>
            <person name="Satoh N."/>
            <person name="Nishiyama T."/>
            <person name="Hasebe M."/>
            <person name="Maruyama T."/>
            <person name="Minagawa J."/>
            <person name="Obokata J."/>
            <person name="Shigenobu S."/>
        </authorList>
    </citation>
    <scope>NUCLEOTIDE SEQUENCE [LARGE SCALE GENOMIC DNA]</scope>
</reference>
<dbReference type="Gene3D" id="3.40.50.410">
    <property type="entry name" value="von Willebrand factor, type A domain"/>
    <property type="match status" value="1"/>
</dbReference>
<evidence type="ECO:0000256" key="1">
    <source>
        <dbReference type="SAM" id="SignalP"/>
    </source>
</evidence>
<accession>A0AAV4B6U6</accession>
<dbReference type="PROSITE" id="PS50234">
    <property type="entry name" value="VWFA"/>
    <property type="match status" value="1"/>
</dbReference>
<sequence>MASLTLFAVVVLLGSVHCQFEPVEIPAVCEEKEMDIYFLLDSSTSIYINDYRKELDFVRDVVNNLDISTAYTRVGVITFSDNPTTPSVLSLTGFQNRGDIRNNVNENNLPYLTGLTYTDRAIRYVRQLPTFRRNIVKAMVVITDGESRDQGATAREAELAREAGFYMFVVGVGQYRDEQEWRAIATNPDERFMWNITSFQQLTNVAYSLPTRACPLPPLVQRACDVTRRAEVSFVAGAAASRRVFEVIEDMAQNTVDRGNRLAANFFIPSCPSNLLGVSLDDHTLCSSGFPSRNTAGVRLFELIQQAKIRAAEGDSFTTQVIVAFLDYDVNDRSRRYGLEVANELKEALDDGTKVVLVTTDFNPYENNIATVLSGRDFRSVAFSSGTPISDQQDQLKEALDFTCEAINYFPSFNPARPN</sequence>
<name>A0AAV4B6U6_9GAST</name>
<dbReference type="Proteomes" id="UP000735302">
    <property type="component" value="Unassembled WGS sequence"/>
</dbReference>
<evidence type="ECO:0000313" key="4">
    <source>
        <dbReference type="Proteomes" id="UP000735302"/>
    </source>
</evidence>
<dbReference type="EMBL" id="BLXT01004580">
    <property type="protein sequence ID" value="GFO14877.1"/>
    <property type="molecule type" value="Genomic_DNA"/>
</dbReference>
<dbReference type="PANTHER" id="PTHR24020:SF20">
    <property type="entry name" value="PH DOMAIN-CONTAINING PROTEIN"/>
    <property type="match status" value="1"/>
</dbReference>
<dbReference type="Pfam" id="PF00092">
    <property type="entry name" value="VWA"/>
    <property type="match status" value="1"/>
</dbReference>
<comment type="caution">
    <text evidence="3">The sequence shown here is derived from an EMBL/GenBank/DDBJ whole genome shotgun (WGS) entry which is preliminary data.</text>
</comment>
<protein>
    <submittedName>
        <fullName evidence="3">Collagen alpha-1(Xii) chain</fullName>
    </submittedName>
</protein>
<dbReference type="SUPFAM" id="SSF53300">
    <property type="entry name" value="vWA-like"/>
    <property type="match status" value="1"/>
</dbReference>
<keyword evidence="4" id="KW-1185">Reference proteome</keyword>
<evidence type="ECO:0000313" key="3">
    <source>
        <dbReference type="EMBL" id="GFO14877.1"/>
    </source>
</evidence>
<gene>
    <name evidence="3" type="ORF">PoB_004138200</name>
</gene>
<dbReference type="InterPro" id="IPR036465">
    <property type="entry name" value="vWFA_dom_sf"/>
</dbReference>
<keyword evidence="3" id="KW-0176">Collagen</keyword>
<dbReference type="CDD" id="cd01450">
    <property type="entry name" value="vWFA_subfamily_ECM"/>
    <property type="match status" value="1"/>
</dbReference>
<evidence type="ECO:0000259" key="2">
    <source>
        <dbReference type="PROSITE" id="PS50234"/>
    </source>
</evidence>
<feature type="signal peptide" evidence="1">
    <location>
        <begin position="1"/>
        <end position="18"/>
    </location>
</feature>
<dbReference type="PRINTS" id="PR00453">
    <property type="entry name" value="VWFADOMAIN"/>
</dbReference>
<feature type="chain" id="PRO_5043853590" evidence="1">
    <location>
        <begin position="19"/>
        <end position="419"/>
    </location>
</feature>
<dbReference type="AlphaFoldDB" id="A0AAV4B6U6"/>
<keyword evidence="1" id="KW-0732">Signal</keyword>
<proteinExistence type="predicted"/>
<dbReference type="PANTHER" id="PTHR24020">
    <property type="entry name" value="COLLAGEN ALPHA"/>
    <property type="match status" value="1"/>
</dbReference>
<feature type="domain" description="VWFA" evidence="2">
    <location>
        <begin position="35"/>
        <end position="209"/>
    </location>
</feature>
<dbReference type="InterPro" id="IPR050525">
    <property type="entry name" value="ECM_Assembly_Org"/>
</dbReference>
<dbReference type="InterPro" id="IPR002035">
    <property type="entry name" value="VWF_A"/>
</dbReference>